<dbReference type="AlphaFoldDB" id="A0AAV0CGD4"/>
<feature type="compositionally biased region" description="Polar residues" evidence="1">
    <location>
        <begin position="12"/>
        <end position="24"/>
    </location>
</feature>
<accession>A0AAV0CGD4</accession>
<dbReference type="EMBL" id="CAMAPF010000026">
    <property type="protein sequence ID" value="CAH9074491.1"/>
    <property type="molecule type" value="Genomic_DNA"/>
</dbReference>
<evidence type="ECO:0000313" key="3">
    <source>
        <dbReference type="Proteomes" id="UP001152523"/>
    </source>
</evidence>
<feature type="region of interest" description="Disordered" evidence="1">
    <location>
        <begin position="1"/>
        <end position="24"/>
    </location>
</feature>
<dbReference type="Proteomes" id="UP001152523">
    <property type="component" value="Unassembled WGS sequence"/>
</dbReference>
<evidence type="ECO:0000313" key="2">
    <source>
        <dbReference type="EMBL" id="CAH9074491.1"/>
    </source>
</evidence>
<organism evidence="2 3">
    <name type="scientific">Cuscuta epithymum</name>
    <dbReference type="NCBI Taxonomy" id="186058"/>
    <lineage>
        <taxon>Eukaryota</taxon>
        <taxon>Viridiplantae</taxon>
        <taxon>Streptophyta</taxon>
        <taxon>Embryophyta</taxon>
        <taxon>Tracheophyta</taxon>
        <taxon>Spermatophyta</taxon>
        <taxon>Magnoliopsida</taxon>
        <taxon>eudicotyledons</taxon>
        <taxon>Gunneridae</taxon>
        <taxon>Pentapetalae</taxon>
        <taxon>asterids</taxon>
        <taxon>lamiids</taxon>
        <taxon>Solanales</taxon>
        <taxon>Convolvulaceae</taxon>
        <taxon>Cuscuteae</taxon>
        <taxon>Cuscuta</taxon>
        <taxon>Cuscuta subgen. Cuscuta</taxon>
    </lineage>
</organism>
<sequence>MLLVIDGGGERSSLSPRVSFSQFP</sequence>
<reference evidence="2" key="1">
    <citation type="submission" date="2022-07" db="EMBL/GenBank/DDBJ databases">
        <authorList>
            <person name="Macas J."/>
            <person name="Novak P."/>
            <person name="Neumann P."/>
        </authorList>
    </citation>
    <scope>NUCLEOTIDE SEQUENCE</scope>
</reference>
<name>A0AAV0CGD4_9ASTE</name>
<protein>
    <submittedName>
        <fullName evidence="2">Uncharacterized protein</fullName>
    </submittedName>
</protein>
<evidence type="ECO:0000256" key="1">
    <source>
        <dbReference type="SAM" id="MobiDB-lite"/>
    </source>
</evidence>
<proteinExistence type="predicted"/>
<keyword evidence="3" id="KW-1185">Reference proteome</keyword>
<comment type="caution">
    <text evidence="2">The sequence shown here is derived from an EMBL/GenBank/DDBJ whole genome shotgun (WGS) entry which is preliminary data.</text>
</comment>
<gene>
    <name evidence="2" type="ORF">CEPIT_LOCUS5065</name>
</gene>